<comment type="caution">
    <text evidence="11">The sequence shown here is derived from an EMBL/GenBank/DDBJ whole genome shotgun (WGS) entry which is preliminary data.</text>
</comment>
<keyword evidence="8 9" id="KW-0119">Carbohydrate metabolism</keyword>
<feature type="binding site" evidence="9">
    <location>
        <position position="54"/>
    </location>
    <ligand>
        <name>Zn(2+)</name>
        <dbReference type="ChEBI" id="CHEBI:29105"/>
    </ligand>
</feature>
<keyword evidence="4 9" id="KW-0963">Cytoplasm</keyword>
<dbReference type="EC" id="5.3.1.28" evidence="9"/>
<evidence type="ECO:0000256" key="3">
    <source>
        <dbReference type="ARBA" id="ARBA00009894"/>
    </source>
</evidence>
<comment type="subcellular location">
    <subcellularLocation>
        <location evidence="2 9">Cytoplasm</location>
    </subcellularLocation>
</comment>
<sequence>MRNHLLGSIWVKQQVVEQCLDSILIAADLITHTFRLGGKLLLCGNGGSAADCQHMASELVSRLTKAFERPGLPAIALTTDTSYLTAFTNDCGYEGVFERQVQALGKPQDTLIGISTSGNSPNIIRAITKANEREILTIALTGNKGGQLLGIARQSIVVPSTDTQYIQESHLAIEHILCDLVEQQLFG</sequence>
<comment type="function">
    <text evidence="9">Catalyzes the isomerization of sedoheptulose 7-phosphate in D-glycero-D-manno-heptose 7-phosphate.</text>
</comment>
<dbReference type="Proteomes" id="UP000183940">
    <property type="component" value="Unassembled WGS sequence"/>
</dbReference>
<dbReference type="PANTHER" id="PTHR30390">
    <property type="entry name" value="SEDOHEPTULOSE 7-PHOSPHATE ISOMERASE / DNAA INITIATOR-ASSOCIATING FACTOR FOR REPLICATION INITIATION"/>
    <property type="match status" value="1"/>
</dbReference>
<dbReference type="HAMAP" id="MF_00067">
    <property type="entry name" value="GmhA"/>
    <property type="match status" value="1"/>
</dbReference>
<feature type="binding site" evidence="9">
    <location>
        <begin position="45"/>
        <end position="47"/>
    </location>
    <ligand>
        <name>substrate</name>
    </ligand>
</feature>
<comment type="pathway">
    <text evidence="9">Carbohydrate biosynthesis; D-glycero-D-manno-heptose 7-phosphate biosynthesis; D-glycero-alpha-D-manno-heptose 7-phosphate and D-glycero-beta-D-manno-heptose 7-phosphate from sedoheptulose 7-phosphate: step 1/1.</text>
</comment>
<keyword evidence="6 9" id="KW-0862">Zinc</keyword>
<dbReference type="GO" id="GO:2001061">
    <property type="term" value="P:D-glycero-D-manno-heptose 7-phosphate biosynthetic process"/>
    <property type="evidence" value="ECO:0007669"/>
    <property type="project" value="UniProtKB-UniPathway"/>
</dbReference>
<dbReference type="AlphaFoldDB" id="A0A1L9QSB4"/>
<feature type="binding site" evidence="9">
    <location>
        <begin position="115"/>
        <end position="117"/>
    </location>
    <ligand>
        <name>substrate</name>
    </ligand>
</feature>
<gene>
    <name evidence="9" type="primary">gmhA</name>
    <name evidence="11" type="ORF">BI308_11190</name>
</gene>
<feature type="binding site" evidence="9">
    <location>
        <position position="167"/>
    </location>
    <ligand>
        <name>substrate</name>
    </ligand>
</feature>
<dbReference type="GO" id="GO:0005737">
    <property type="term" value="C:cytoplasm"/>
    <property type="evidence" value="ECO:0007669"/>
    <property type="project" value="UniProtKB-SubCell"/>
</dbReference>
<dbReference type="InterPro" id="IPR035461">
    <property type="entry name" value="GmhA/DiaA"/>
</dbReference>
<comment type="catalytic activity">
    <reaction evidence="1 9">
        <text>2 D-sedoheptulose 7-phosphate = D-glycero-alpha-D-manno-heptose 7-phosphate + D-glycero-beta-D-manno-heptose 7-phosphate</text>
        <dbReference type="Rhea" id="RHEA:27489"/>
        <dbReference type="ChEBI" id="CHEBI:57483"/>
        <dbReference type="ChEBI" id="CHEBI:60203"/>
        <dbReference type="ChEBI" id="CHEBI:60204"/>
        <dbReference type="EC" id="5.3.1.28"/>
    </reaction>
</comment>
<dbReference type="GO" id="GO:0008270">
    <property type="term" value="F:zinc ion binding"/>
    <property type="evidence" value="ECO:0007669"/>
    <property type="project" value="UniProtKB-UniRule"/>
</dbReference>
<feature type="binding site" evidence="9">
    <location>
        <begin position="89"/>
        <end position="90"/>
    </location>
    <ligand>
        <name>substrate</name>
    </ligand>
</feature>
<evidence type="ECO:0000256" key="9">
    <source>
        <dbReference type="HAMAP-Rule" id="MF_00067"/>
    </source>
</evidence>
<evidence type="ECO:0000313" key="11">
    <source>
        <dbReference type="EMBL" id="OJJ25551.1"/>
    </source>
</evidence>
<dbReference type="InterPro" id="IPR001347">
    <property type="entry name" value="SIS_dom"/>
</dbReference>
<dbReference type="InterPro" id="IPR004515">
    <property type="entry name" value="Phosphoheptose_Isoase"/>
</dbReference>
<evidence type="ECO:0000256" key="5">
    <source>
        <dbReference type="ARBA" id="ARBA00022723"/>
    </source>
</evidence>
<dbReference type="UniPathway" id="UPA00041">
    <property type="reaction ID" value="UER00436"/>
</dbReference>
<evidence type="ECO:0000256" key="1">
    <source>
        <dbReference type="ARBA" id="ARBA00000348"/>
    </source>
</evidence>
<evidence type="ECO:0000313" key="12">
    <source>
        <dbReference type="Proteomes" id="UP000183940"/>
    </source>
</evidence>
<keyword evidence="12" id="KW-1185">Reference proteome</keyword>
<dbReference type="GO" id="GO:0008968">
    <property type="term" value="F:D-sedoheptulose 7-phosphate isomerase activity"/>
    <property type="evidence" value="ECO:0007669"/>
    <property type="project" value="UniProtKB-UniRule"/>
</dbReference>
<feature type="domain" description="SIS" evidence="10">
    <location>
        <begin position="30"/>
        <end position="187"/>
    </location>
</feature>
<comment type="miscellaneous">
    <text evidence="9">The reaction produces a racemic mixture of D-glycero-alpha-D-manno-heptose 7-phosphate and D-glycero-beta-D-manno-heptose 7-phosphate.</text>
</comment>
<dbReference type="InterPro" id="IPR046348">
    <property type="entry name" value="SIS_dom_sf"/>
</dbReference>
<evidence type="ECO:0000256" key="6">
    <source>
        <dbReference type="ARBA" id="ARBA00022833"/>
    </source>
</evidence>
<dbReference type="STRING" id="1925591.BI308_11190"/>
<comment type="similarity">
    <text evidence="3 9">Belongs to the SIS family. GmhA subfamily.</text>
</comment>
<evidence type="ECO:0000256" key="7">
    <source>
        <dbReference type="ARBA" id="ARBA00023235"/>
    </source>
</evidence>
<dbReference type="InterPro" id="IPR050099">
    <property type="entry name" value="SIS_GmhA/DiaA_subfam"/>
</dbReference>
<evidence type="ECO:0000256" key="8">
    <source>
        <dbReference type="ARBA" id="ARBA00023277"/>
    </source>
</evidence>
<feature type="binding site" evidence="9">
    <location>
        <position position="175"/>
    </location>
    <ligand>
        <name>Zn(2+)</name>
        <dbReference type="ChEBI" id="CHEBI:29105"/>
    </ligand>
</feature>
<dbReference type="GO" id="GO:0097367">
    <property type="term" value="F:carbohydrate derivative binding"/>
    <property type="evidence" value="ECO:0007669"/>
    <property type="project" value="InterPro"/>
</dbReference>
<dbReference type="EMBL" id="MLAW01000016">
    <property type="protein sequence ID" value="OJJ25551.1"/>
    <property type="molecule type" value="Genomic_DNA"/>
</dbReference>
<dbReference type="CDD" id="cd05006">
    <property type="entry name" value="SIS_GmhA"/>
    <property type="match status" value="1"/>
</dbReference>
<dbReference type="Pfam" id="PF13580">
    <property type="entry name" value="SIS_2"/>
    <property type="match status" value="1"/>
</dbReference>
<comment type="cofactor">
    <cofactor evidence="9">
        <name>Zn(2+)</name>
        <dbReference type="ChEBI" id="CHEBI:29105"/>
    </cofactor>
    <text evidence="9">Binds 1 zinc ion per subunit.</text>
</comment>
<dbReference type="PANTHER" id="PTHR30390:SF6">
    <property type="entry name" value="DNAA INITIATOR-ASSOCIATING PROTEIN DIAA"/>
    <property type="match status" value="1"/>
</dbReference>
<dbReference type="SUPFAM" id="SSF53697">
    <property type="entry name" value="SIS domain"/>
    <property type="match status" value="1"/>
</dbReference>
<evidence type="ECO:0000256" key="2">
    <source>
        <dbReference type="ARBA" id="ARBA00004496"/>
    </source>
</evidence>
<feature type="binding site" evidence="9">
    <location>
        <position position="58"/>
    </location>
    <ligand>
        <name>substrate</name>
    </ligand>
</feature>
<name>A0A1L9QSB4_9CYAN</name>
<accession>A0A1L9QSB4</accession>
<dbReference type="Gene3D" id="3.40.50.10490">
    <property type="entry name" value="Glucose-6-phosphate isomerase like protein, domain 1"/>
    <property type="match status" value="1"/>
</dbReference>
<reference evidence="11" key="1">
    <citation type="submission" date="2016-10" db="EMBL/GenBank/DDBJ databases">
        <title>CRISPR-Cas defence system in Roseofilum reptotaenium: evidence of a bacteriophage-cyanobacterium arms race in the coral black band disease.</title>
        <authorList>
            <person name="Buerger P."/>
            <person name="Wood-Charlson E.M."/>
            <person name="Weynberg K.D."/>
            <person name="Willis B."/>
            <person name="Van Oppen M.J."/>
        </authorList>
    </citation>
    <scope>NUCLEOTIDE SEQUENCE [LARGE SCALE GENOMIC DNA]</scope>
    <source>
        <strain evidence="11">AO1-A</strain>
    </source>
</reference>
<evidence type="ECO:0000256" key="4">
    <source>
        <dbReference type="ARBA" id="ARBA00022490"/>
    </source>
</evidence>
<feature type="binding site" evidence="9">
    <location>
        <position position="167"/>
    </location>
    <ligand>
        <name>Zn(2+)</name>
        <dbReference type="ChEBI" id="CHEBI:29105"/>
    </ligand>
</feature>
<keyword evidence="7 9" id="KW-0413">Isomerase</keyword>
<proteinExistence type="inferred from homology"/>
<dbReference type="GO" id="GO:0005975">
    <property type="term" value="P:carbohydrate metabolic process"/>
    <property type="evidence" value="ECO:0007669"/>
    <property type="project" value="UniProtKB-UniRule"/>
</dbReference>
<feature type="binding site" evidence="9">
    <location>
        <position position="120"/>
    </location>
    <ligand>
        <name>substrate</name>
    </ligand>
</feature>
<feature type="binding site" evidence="9">
    <location>
        <position position="58"/>
    </location>
    <ligand>
        <name>Zn(2+)</name>
        <dbReference type="ChEBI" id="CHEBI:29105"/>
    </ligand>
</feature>
<dbReference type="PROSITE" id="PS51464">
    <property type="entry name" value="SIS"/>
    <property type="match status" value="1"/>
</dbReference>
<evidence type="ECO:0000259" key="10">
    <source>
        <dbReference type="PROSITE" id="PS51464"/>
    </source>
</evidence>
<protein>
    <recommendedName>
        <fullName evidence="9">Phosphoheptose isomerase</fullName>
        <ecNumber evidence="9">5.3.1.28</ecNumber>
    </recommendedName>
    <alternativeName>
        <fullName evidence="9">Sedoheptulose 7-phosphate isomerase</fullName>
    </alternativeName>
</protein>
<keyword evidence="5 9" id="KW-0479">Metal-binding</keyword>
<organism evidence="11 12">
    <name type="scientific">Roseofilum reptotaenium AO1-A</name>
    <dbReference type="NCBI Taxonomy" id="1925591"/>
    <lineage>
        <taxon>Bacteria</taxon>
        <taxon>Bacillati</taxon>
        <taxon>Cyanobacteriota</taxon>
        <taxon>Cyanophyceae</taxon>
        <taxon>Desertifilales</taxon>
        <taxon>Desertifilaceae</taxon>
        <taxon>Roseofilum</taxon>
    </lineage>
</organism>